<comment type="caution">
    <text evidence="2">The sequence shown here is derived from an EMBL/GenBank/DDBJ whole genome shotgun (WGS) entry which is preliminary data.</text>
</comment>
<dbReference type="OrthoDB" id="5241551at2"/>
<proteinExistence type="predicted"/>
<dbReference type="InterPro" id="IPR001967">
    <property type="entry name" value="Peptidase_S11_N"/>
</dbReference>
<keyword evidence="3" id="KW-1185">Reference proteome</keyword>
<keyword evidence="2" id="KW-0378">Hydrolase</keyword>
<gene>
    <name evidence="2" type="ORF">FB472_0176</name>
</gene>
<dbReference type="RefSeq" id="WP_141989243.1">
    <property type="nucleotide sequence ID" value="NZ_VFRA01000001.1"/>
</dbReference>
<protein>
    <submittedName>
        <fullName evidence="2">D-alanyl-D-alanine carboxypeptidase (Penicillin-binding protein 5/6)</fullName>
    </submittedName>
</protein>
<name>A0A8H2K6N8_9MICO</name>
<organism evidence="2 3">
    <name type="scientific">Rhodoglobus vestalii</name>
    <dbReference type="NCBI Taxonomy" id="193384"/>
    <lineage>
        <taxon>Bacteria</taxon>
        <taxon>Bacillati</taxon>
        <taxon>Actinomycetota</taxon>
        <taxon>Actinomycetes</taxon>
        <taxon>Micrococcales</taxon>
        <taxon>Microbacteriaceae</taxon>
        <taxon>Rhodoglobus</taxon>
    </lineage>
</organism>
<dbReference type="SUPFAM" id="SSF56601">
    <property type="entry name" value="beta-lactamase/transpeptidase-like"/>
    <property type="match status" value="1"/>
</dbReference>
<dbReference type="Pfam" id="PF00768">
    <property type="entry name" value="Peptidase_S11"/>
    <property type="match status" value="1"/>
</dbReference>
<keyword evidence="2" id="KW-0121">Carboxypeptidase</keyword>
<dbReference type="InterPro" id="IPR012338">
    <property type="entry name" value="Beta-lactam/transpept-like"/>
</dbReference>
<sequence>MPLTQRQIFRRRRIAVFAGVGVALAATFYLPLTLLAPLGEVAATVITPVAPQLPAPQLAFPNYGASAIAAIERPGVLAHAGSEEALPIASITKVITALVVLDAKPLGVDEAGPTITFGPADLDYYSTQQARFGLVWPVFDGQTLSQRDVMNVVLLASANNYAQSLARWAYGSDEVFVAAANAWLSANELDDTVLTEASGIQETNRSTARDLTKLARLVVDSPVVAAIVSTPSAEVPGLGTVSNRNQLLGIDGVDGIKTGTLDDDWACLLFSTDVEVGGEMKTLVGAVVGGPDHPAIARAIRSLIADAIAGYSTVTLASAGEEFAEYDTPWGDDTSAVVSETVTRVVWGEDTITVTVDADPVSLTEAGDSAGVVRVRIGTDSLKIPLEFSDEIGDPGPWWRLTNPQSLF</sequence>
<dbReference type="GO" id="GO:0006508">
    <property type="term" value="P:proteolysis"/>
    <property type="evidence" value="ECO:0007669"/>
    <property type="project" value="InterPro"/>
</dbReference>
<dbReference type="Gene3D" id="3.40.710.10">
    <property type="entry name" value="DD-peptidase/beta-lactamase superfamily"/>
    <property type="match status" value="1"/>
</dbReference>
<dbReference type="EMBL" id="VFRA01000001">
    <property type="protein sequence ID" value="TQO18656.1"/>
    <property type="molecule type" value="Genomic_DNA"/>
</dbReference>
<accession>A0A8H2K6N8</accession>
<dbReference type="GO" id="GO:0009002">
    <property type="term" value="F:serine-type D-Ala-D-Ala carboxypeptidase activity"/>
    <property type="evidence" value="ECO:0007669"/>
    <property type="project" value="InterPro"/>
</dbReference>
<dbReference type="Proteomes" id="UP000316560">
    <property type="component" value="Unassembled WGS sequence"/>
</dbReference>
<keyword evidence="2" id="KW-0645">Protease</keyword>
<evidence type="ECO:0000313" key="3">
    <source>
        <dbReference type="Proteomes" id="UP000316560"/>
    </source>
</evidence>
<evidence type="ECO:0000259" key="1">
    <source>
        <dbReference type="Pfam" id="PF00768"/>
    </source>
</evidence>
<reference evidence="2 3" key="1">
    <citation type="submission" date="2019-06" db="EMBL/GenBank/DDBJ databases">
        <title>Sequencing the genomes of 1000 actinobacteria strains.</title>
        <authorList>
            <person name="Klenk H.-P."/>
        </authorList>
    </citation>
    <scope>NUCLEOTIDE SEQUENCE [LARGE SCALE GENOMIC DNA]</scope>
    <source>
        <strain evidence="2 3">DSM 21947</strain>
    </source>
</reference>
<evidence type="ECO:0000313" key="2">
    <source>
        <dbReference type="EMBL" id="TQO18656.1"/>
    </source>
</evidence>
<feature type="domain" description="Peptidase S11 D-alanyl-D-alanine carboxypeptidase A N-terminal" evidence="1">
    <location>
        <begin position="76"/>
        <end position="273"/>
    </location>
</feature>
<dbReference type="AlphaFoldDB" id="A0A8H2K6N8"/>